<dbReference type="Proteomes" id="UP000006514">
    <property type="component" value="Unassembled WGS sequence"/>
</dbReference>
<feature type="signal peptide" evidence="3">
    <location>
        <begin position="1"/>
        <end position="20"/>
    </location>
</feature>
<proteinExistence type="predicted"/>
<dbReference type="InParanoid" id="J0CW93"/>
<feature type="transmembrane region" description="Helical" evidence="2">
    <location>
        <begin position="236"/>
        <end position="256"/>
    </location>
</feature>
<protein>
    <submittedName>
        <fullName evidence="4">Uncharacterized protein</fullName>
    </submittedName>
</protein>
<dbReference type="KEGG" id="adl:AURDEDRAFT_176134"/>
<evidence type="ECO:0000313" key="4">
    <source>
        <dbReference type="EMBL" id="EJD34808.1"/>
    </source>
</evidence>
<accession>J0CW93</accession>
<name>J0CW93_AURST</name>
<evidence type="ECO:0000256" key="1">
    <source>
        <dbReference type="SAM" id="MobiDB-lite"/>
    </source>
</evidence>
<organism evidence="4 5">
    <name type="scientific">Auricularia subglabra (strain TFB-10046 / SS5)</name>
    <name type="common">White-rot fungus</name>
    <name type="synonym">Auricularia delicata (strain TFB10046)</name>
    <dbReference type="NCBI Taxonomy" id="717982"/>
    <lineage>
        <taxon>Eukaryota</taxon>
        <taxon>Fungi</taxon>
        <taxon>Dikarya</taxon>
        <taxon>Basidiomycota</taxon>
        <taxon>Agaricomycotina</taxon>
        <taxon>Agaricomycetes</taxon>
        <taxon>Auriculariales</taxon>
        <taxon>Auriculariaceae</taxon>
        <taxon>Auricularia</taxon>
    </lineage>
</organism>
<keyword evidence="2" id="KW-0812">Transmembrane</keyword>
<keyword evidence="2" id="KW-0472">Membrane</keyword>
<dbReference type="EMBL" id="JH687919">
    <property type="protein sequence ID" value="EJD34808.1"/>
    <property type="molecule type" value="Genomic_DNA"/>
</dbReference>
<feature type="region of interest" description="Disordered" evidence="1">
    <location>
        <begin position="268"/>
        <end position="299"/>
    </location>
</feature>
<keyword evidence="5" id="KW-1185">Reference proteome</keyword>
<sequence>MYTITRTLLATLFAYPLARASFVEPIVTFDESDPRVQCSPPPAALTCAGLENCQQTNSWWAVDGKDYHGGRMVAIDSPASCTSITFYGLRIENGANGTYAVDGSDRTPFTWRITNERLGGGVTSIFRAAGLRFGKHVLEFTVDAVKGTLASVDFFAVTDPSLEKDVPQPSRPGGFVVTQNFVPGAEPTIPPTPPTAPIAPVPPVAPALPISPVSNIAVPESSSHSQDDFFSNCSPFVVGALSILAVVVGAGVLFTVSRRVRRLVRRARRGRRGGARDEDETTVVFDEGAEEEGKPLLKE</sequence>
<evidence type="ECO:0000256" key="3">
    <source>
        <dbReference type="SAM" id="SignalP"/>
    </source>
</evidence>
<evidence type="ECO:0000313" key="5">
    <source>
        <dbReference type="Proteomes" id="UP000006514"/>
    </source>
</evidence>
<keyword evidence="3" id="KW-0732">Signal</keyword>
<reference evidence="5" key="1">
    <citation type="journal article" date="2012" name="Science">
        <title>The Paleozoic origin of enzymatic lignin decomposition reconstructed from 31 fungal genomes.</title>
        <authorList>
            <person name="Floudas D."/>
            <person name="Binder M."/>
            <person name="Riley R."/>
            <person name="Barry K."/>
            <person name="Blanchette R.A."/>
            <person name="Henrissat B."/>
            <person name="Martinez A.T."/>
            <person name="Otillar R."/>
            <person name="Spatafora J.W."/>
            <person name="Yadav J.S."/>
            <person name="Aerts A."/>
            <person name="Benoit I."/>
            <person name="Boyd A."/>
            <person name="Carlson A."/>
            <person name="Copeland A."/>
            <person name="Coutinho P.M."/>
            <person name="de Vries R.P."/>
            <person name="Ferreira P."/>
            <person name="Findley K."/>
            <person name="Foster B."/>
            <person name="Gaskell J."/>
            <person name="Glotzer D."/>
            <person name="Gorecki P."/>
            <person name="Heitman J."/>
            <person name="Hesse C."/>
            <person name="Hori C."/>
            <person name="Igarashi K."/>
            <person name="Jurgens J.A."/>
            <person name="Kallen N."/>
            <person name="Kersten P."/>
            <person name="Kohler A."/>
            <person name="Kuees U."/>
            <person name="Kumar T.K.A."/>
            <person name="Kuo A."/>
            <person name="LaButti K."/>
            <person name="Larrondo L.F."/>
            <person name="Lindquist E."/>
            <person name="Ling A."/>
            <person name="Lombard V."/>
            <person name="Lucas S."/>
            <person name="Lundell T."/>
            <person name="Martin R."/>
            <person name="McLaughlin D.J."/>
            <person name="Morgenstern I."/>
            <person name="Morin E."/>
            <person name="Murat C."/>
            <person name="Nagy L.G."/>
            <person name="Nolan M."/>
            <person name="Ohm R.A."/>
            <person name="Patyshakuliyeva A."/>
            <person name="Rokas A."/>
            <person name="Ruiz-Duenas F.J."/>
            <person name="Sabat G."/>
            <person name="Salamov A."/>
            <person name="Samejima M."/>
            <person name="Schmutz J."/>
            <person name="Slot J.C."/>
            <person name="St John F."/>
            <person name="Stenlid J."/>
            <person name="Sun H."/>
            <person name="Sun S."/>
            <person name="Syed K."/>
            <person name="Tsang A."/>
            <person name="Wiebenga A."/>
            <person name="Young D."/>
            <person name="Pisabarro A."/>
            <person name="Eastwood D.C."/>
            <person name="Martin F."/>
            <person name="Cullen D."/>
            <person name="Grigoriev I.V."/>
            <person name="Hibbett D.S."/>
        </authorList>
    </citation>
    <scope>NUCLEOTIDE SEQUENCE [LARGE SCALE GENOMIC DNA]</scope>
    <source>
        <strain evidence="5">TFB10046</strain>
    </source>
</reference>
<feature type="chain" id="PRO_5003732423" evidence="3">
    <location>
        <begin position="21"/>
        <end position="299"/>
    </location>
</feature>
<evidence type="ECO:0000256" key="2">
    <source>
        <dbReference type="SAM" id="Phobius"/>
    </source>
</evidence>
<dbReference type="AlphaFoldDB" id="J0CW93"/>
<gene>
    <name evidence="4" type="ORF">AURDEDRAFT_176134</name>
</gene>
<keyword evidence="2" id="KW-1133">Transmembrane helix</keyword>